<reference evidence="2 3" key="1">
    <citation type="submission" date="2019-11" db="EMBL/GenBank/DDBJ databases">
        <authorList>
            <person name="He Y."/>
        </authorList>
    </citation>
    <scope>NUCLEOTIDE SEQUENCE [LARGE SCALE GENOMIC DNA]</scope>
    <source>
        <strain evidence="2 3">SCSIO 58843</strain>
    </source>
</reference>
<proteinExistence type="predicted"/>
<keyword evidence="1" id="KW-0732">Signal</keyword>
<feature type="signal peptide" evidence="1">
    <location>
        <begin position="1"/>
        <end position="21"/>
    </location>
</feature>
<protein>
    <recommendedName>
        <fullName evidence="4">DUF732 domain-containing protein</fullName>
    </recommendedName>
</protein>
<feature type="chain" id="PRO_5024397437" description="DUF732 domain-containing protein" evidence="1">
    <location>
        <begin position="22"/>
        <end position="271"/>
    </location>
</feature>
<dbReference type="KEGG" id="atq:GH723_14490"/>
<dbReference type="RefSeq" id="WP_153760319.1">
    <property type="nucleotide sequence ID" value="NZ_CP045851.1"/>
</dbReference>
<dbReference type="AlphaFoldDB" id="A0A5Q2RK52"/>
<dbReference type="EMBL" id="CP045851">
    <property type="protein sequence ID" value="QGG96213.1"/>
    <property type="molecule type" value="Genomic_DNA"/>
</dbReference>
<evidence type="ECO:0000256" key="1">
    <source>
        <dbReference type="SAM" id="SignalP"/>
    </source>
</evidence>
<evidence type="ECO:0000313" key="3">
    <source>
        <dbReference type="Proteomes" id="UP000334019"/>
    </source>
</evidence>
<dbReference type="Proteomes" id="UP000334019">
    <property type="component" value="Chromosome"/>
</dbReference>
<evidence type="ECO:0008006" key="4">
    <source>
        <dbReference type="Google" id="ProtNLM"/>
    </source>
</evidence>
<evidence type="ECO:0000313" key="2">
    <source>
        <dbReference type="EMBL" id="QGG96213.1"/>
    </source>
</evidence>
<accession>A0A5Q2RK52</accession>
<gene>
    <name evidence="2" type="ORF">GH723_14490</name>
</gene>
<keyword evidence="3" id="KW-1185">Reference proteome</keyword>
<organism evidence="2 3">
    <name type="scientific">Actinomarinicola tropica</name>
    <dbReference type="NCBI Taxonomy" id="2789776"/>
    <lineage>
        <taxon>Bacteria</taxon>
        <taxon>Bacillati</taxon>
        <taxon>Actinomycetota</taxon>
        <taxon>Acidimicrobiia</taxon>
        <taxon>Acidimicrobiales</taxon>
        <taxon>Iamiaceae</taxon>
        <taxon>Actinomarinicola</taxon>
    </lineage>
</organism>
<dbReference type="PROSITE" id="PS51257">
    <property type="entry name" value="PROKAR_LIPOPROTEIN"/>
    <property type="match status" value="1"/>
</dbReference>
<name>A0A5Q2RK52_9ACTN</name>
<sequence>MSPRMPRSFALVLVLAVGLLASCGDDGGPGEERSLADLIDETTTTTSTTEATTTTAPGADRDEYVAALAPQLTELSAGVELDPPDADCFAGAVIDVVGADALADAGVSPAQFAASPDGFRSIDVEIPDGATARLAEDISQCFDAGAIILGALAAEAPAGVDVTCMSDSIGTGDAEMLLARAIVEDSDAVALGEDFGIAIFQSLTPTCAEQVLLQWLTSDGTITAAQSECLAAELDDEVAVTLFQGVASGTGQADPAATEALAAAGAACGVS</sequence>